<protein>
    <submittedName>
        <fullName evidence="1">Uncharacterized protein</fullName>
    </submittedName>
</protein>
<comment type="caution">
    <text evidence="1">The sequence shown here is derived from an EMBL/GenBank/DDBJ whole genome shotgun (WGS) entry which is preliminary data.</text>
</comment>
<gene>
    <name evidence="1" type="ORF">Hypma_000425</name>
</gene>
<keyword evidence="2" id="KW-1185">Reference proteome</keyword>
<proteinExistence type="predicted"/>
<organism evidence="1 2">
    <name type="scientific">Hypsizygus marmoreus</name>
    <name type="common">White beech mushroom</name>
    <name type="synonym">Agaricus marmoreus</name>
    <dbReference type="NCBI Taxonomy" id="39966"/>
    <lineage>
        <taxon>Eukaryota</taxon>
        <taxon>Fungi</taxon>
        <taxon>Dikarya</taxon>
        <taxon>Basidiomycota</taxon>
        <taxon>Agaricomycotina</taxon>
        <taxon>Agaricomycetes</taxon>
        <taxon>Agaricomycetidae</taxon>
        <taxon>Agaricales</taxon>
        <taxon>Tricholomatineae</taxon>
        <taxon>Lyophyllaceae</taxon>
        <taxon>Hypsizygus</taxon>
    </lineage>
</organism>
<evidence type="ECO:0000313" key="2">
    <source>
        <dbReference type="Proteomes" id="UP000076154"/>
    </source>
</evidence>
<dbReference type="Proteomes" id="UP000076154">
    <property type="component" value="Unassembled WGS sequence"/>
</dbReference>
<evidence type="ECO:0000313" key="1">
    <source>
        <dbReference type="EMBL" id="RDB18340.1"/>
    </source>
</evidence>
<name>A0A369JAV0_HYPMA</name>
<dbReference type="InParanoid" id="A0A369JAV0"/>
<sequence>MPDVVLRADAFKFKNLSRGFFSEILACSREELVEAVHISQCPLTSVTFELTSDYLVLLMNAKIFGDSAVKVIGEADTQLTFLGIENYANLSPQALKDTFQAQRLNADAENDDVVIDRKAIALSHLSVRGHGQTLTPEEDCWFQRNTSSITWIPAKDHLTDSRDGIDERAAGRQGQRSWAKGI</sequence>
<dbReference type="EMBL" id="LUEZ02000106">
    <property type="protein sequence ID" value="RDB18340.1"/>
    <property type="molecule type" value="Genomic_DNA"/>
</dbReference>
<dbReference type="AlphaFoldDB" id="A0A369JAV0"/>
<reference evidence="1" key="1">
    <citation type="submission" date="2018-04" db="EMBL/GenBank/DDBJ databases">
        <title>Whole genome sequencing of Hypsizygus marmoreus.</title>
        <authorList>
            <person name="Choi I.-G."/>
            <person name="Min B."/>
            <person name="Kim J.-G."/>
            <person name="Kim S."/>
            <person name="Oh Y.-L."/>
            <person name="Kong W.-S."/>
            <person name="Park H."/>
            <person name="Jeong J."/>
            <person name="Song E.-S."/>
        </authorList>
    </citation>
    <scope>NUCLEOTIDE SEQUENCE [LARGE SCALE GENOMIC DNA]</scope>
    <source>
        <strain evidence="1">51987-8</strain>
    </source>
</reference>
<accession>A0A369JAV0</accession>
<dbReference type="OrthoDB" id="3048627at2759"/>